<dbReference type="AlphaFoldDB" id="A0A937FAF7"/>
<keyword evidence="1" id="KW-0812">Transmembrane</keyword>
<evidence type="ECO:0000313" key="3">
    <source>
        <dbReference type="Proteomes" id="UP000659388"/>
    </source>
</evidence>
<accession>A0A937FAF7</accession>
<name>A0A937FAF7_9BACT</name>
<comment type="caution">
    <text evidence="2">The sequence shown here is derived from an EMBL/GenBank/DDBJ whole genome shotgun (WGS) entry which is preliminary data.</text>
</comment>
<reference evidence="2" key="1">
    <citation type="submission" date="2021-01" db="EMBL/GenBank/DDBJ databases">
        <title>Fulvivirga kasyanovii gen. nov., sp nov., a novel member of the phylum Bacteroidetes isolated from seawater in a mussel farm.</title>
        <authorList>
            <person name="Zhao L.-H."/>
            <person name="Wang Z.-J."/>
        </authorList>
    </citation>
    <scope>NUCLEOTIDE SEQUENCE</scope>
    <source>
        <strain evidence="2">2943</strain>
    </source>
</reference>
<dbReference type="Proteomes" id="UP000659388">
    <property type="component" value="Unassembled WGS sequence"/>
</dbReference>
<feature type="transmembrane region" description="Helical" evidence="1">
    <location>
        <begin position="37"/>
        <end position="58"/>
    </location>
</feature>
<dbReference type="EMBL" id="JAESIY010000006">
    <property type="protein sequence ID" value="MBL3656983.1"/>
    <property type="molecule type" value="Genomic_DNA"/>
</dbReference>
<evidence type="ECO:0000313" key="2">
    <source>
        <dbReference type="EMBL" id="MBL3656983.1"/>
    </source>
</evidence>
<organism evidence="2 3">
    <name type="scientific">Fulvivirga sediminis</name>
    <dbReference type="NCBI Taxonomy" id="2803949"/>
    <lineage>
        <taxon>Bacteria</taxon>
        <taxon>Pseudomonadati</taxon>
        <taxon>Bacteroidota</taxon>
        <taxon>Cytophagia</taxon>
        <taxon>Cytophagales</taxon>
        <taxon>Fulvivirgaceae</taxon>
        <taxon>Fulvivirga</taxon>
    </lineage>
</organism>
<dbReference type="RefSeq" id="WP_202244778.1">
    <property type="nucleotide sequence ID" value="NZ_JAESIY010000006.1"/>
</dbReference>
<keyword evidence="1" id="KW-0472">Membrane</keyword>
<protein>
    <recommendedName>
        <fullName evidence="4">Small multi-drug export protein</fullName>
    </recommendedName>
</protein>
<evidence type="ECO:0000256" key="1">
    <source>
        <dbReference type="SAM" id="Phobius"/>
    </source>
</evidence>
<keyword evidence="3" id="KW-1185">Reference proteome</keyword>
<keyword evidence="1" id="KW-1133">Transmembrane helix</keyword>
<sequence length="151" mass="17131">MEPDIFKVLSIILLTMLKFIAGPTLGFAGGFSLLNTILITITGMMCSVFLFTFLGDFLREKVFARFFKKKRRFTKRSRQFVTIWKKYGIVGVAALTPLIFTPIGGTILLSSMGTPKKTIIFVMLLSAIFWACFFSSIIHFFGMKILPEFMQ</sequence>
<feature type="transmembrane region" description="Helical" evidence="1">
    <location>
        <begin position="120"/>
        <end position="141"/>
    </location>
</feature>
<gene>
    <name evidence="2" type="ORF">JL102_12625</name>
</gene>
<proteinExistence type="predicted"/>
<feature type="transmembrane region" description="Helical" evidence="1">
    <location>
        <begin position="79"/>
        <end position="100"/>
    </location>
</feature>
<feature type="transmembrane region" description="Helical" evidence="1">
    <location>
        <begin position="12"/>
        <end position="31"/>
    </location>
</feature>
<evidence type="ECO:0008006" key="4">
    <source>
        <dbReference type="Google" id="ProtNLM"/>
    </source>
</evidence>